<dbReference type="PANTHER" id="PTHR48040:SF20">
    <property type="entry name" value="PLEIOTROPIC DRUG RESISTANCE PROTEIN 1"/>
    <property type="match status" value="1"/>
</dbReference>
<reference evidence="2 3" key="1">
    <citation type="submission" date="2023-12" db="EMBL/GenBank/DDBJ databases">
        <title>A high-quality genome assembly for Dillenia turbinata (Dilleniales).</title>
        <authorList>
            <person name="Chanderbali A."/>
        </authorList>
    </citation>
    <scope>NUCLEOTIDE SEQUENCE [LARGE SCALE GENOMIC DNA]</scope>
    <source>
        <strain evidence="2">LSX21</strain>
        <tissue evidence="2">Leaf</tissue>
    </source>
</reference>
<organism evidence="2 3">
    <name type="scientific">Dillenia turbinata</name>
    <dbReference type="NCBI Taxonomy" id="194707"/>
    <lineage>
        <taxon>Eukaryota</taxon>
        <taxon>Viridiplantae</taxon>
        <taxon>Streptophyta</taxon>
        <taxon>Embryophyta</taxon>
        <taxon>Tracheophyta</taxon>
        <taxon>Spermatophyta</taxon>
        <taxon>Magnoliopsida</taxon>
        <taxon>eudicotyledons</taxon>
        <taxon>Gunneridae</taxon>
        <taxon>Pentapetalae</taxon>
        <taxon>Dilleniales</taxon>
        <taxon>Dilleniaceae</taxon>
        <taxon>Dillenia</taxon>
    </lineage>
</organism>
<dbReference type="AlphaFoldDB" id="A0AAN8ULD4"/>
<dbReference type="EMBL" id="JBAMMX010000025">
    <property type="protein sequence ID" value="KAK6914944.1"/>
    <property type="molecule type" value="Genomic_DNA"/>
</dbReference>
<accession>A0AAN8ULD4</accession>
<comment type="caution">
    <text evidence="2">The sequence shown here is derived from an EMBL/GenBank/DDBJ whole genome shotgun (WGS) entry which is preliminary data.</text>
</comment>
<evidence type="ECO:0000313" key="2">
    <source>
        <dbReference type="EMBL" id="KAK6914944.1"/>
    </source>
</evidence>
<feature type="non-terminal residue" evidence="2">
    <location>
        <position position="1"/>
    </location>
</feature>
<sequence>RTPVWFRWYFWADPFAWTLYGMVASQFGDYQNKLDNGEGLTVEEFLRSYFGYEHEFLGLFSLACRFSLLSSLPMA</sequence>
<keyword evidence="3" id="KW-1185">Reference proteome</keyword>
<proteinExistence type="predicted"/>
<evidence type="ECO:0000256" key="1">
    <source>
        <dbReference type="SAM" id="SignalP"/>
    </source>
</evidence>
<evidence type="ECO:0000313" key="3">
    <source>
        <dbReference type="Proteomes" id="UP001370490"/>
    </source>
</evidence>
<feature type="signal peptide" evidence="1">
    <location>
        <begin position="1"/>
        <end position="18"/>
    </location>
</feature>
<name>A0AAN8ULD4_9MAGN</name>
<keyword evidence="1" id="KW-0732">Signal</keyword>
<feature type="chain" id="PRO_5043022897" evidence="1">
    <location>
        <begin position="19"/>
        <end position="75"/>
    </location>
</feature>
<dbReference type="Proteomes" id="UP001370490">
    <property type="component" value="Unassembled WGS sequence"/>
</dbReference>
<dbReference type="PANTHER" id="PTHR48040">
    <property type="entry name" value="PLEIOTROPIC DRUG RESISTANCE PROTEIN 1-LIKE ISOFORM X1"/>
    <property type="match status" value="1"/>
</dbReference>
<gene>
    <name evidence="2" type="ORF">RJ641_020061</name>
</gene>
<protein>
    <submittedName>
        <fullName evidence="2">Uncharacterized protein</fullName>
    </submittedName>
</protein>